<keyword evidence="8" id="KW-1185">Reference proteome</keyword>
<dbReference type="SUPFAM" id="SSF53187">
    <property type="entry name" value="Zn-dependent exopeptidases"/>
    <property type="match status" value="1"/>
</dbReference>
<dbReference type="PANTHER" id="PTHR11963:SF23">
    <property type="entry name" value="CYTOSOL AMINOPEPTIDASE"/>
    <property type="match status" value="1"/>
</dbReference>
<evidence type="ECO:0000259" key="6">
    <source>
        <dbReference type="PROSITE" id="PS00631"/>
    </source>
</evidence>
<protein>
    <recommendedName>
        <fullName evidence="6">Cytosol aminopeptidase domain-containing protein</fullName>
    </recommendedName>
</protein>
<keyword evidence="3" id="KW-0645">Protease</keyword>
<gene>
    <name evidence="7" type="ORF">N475_04130</name>
</gene>
<sequence length="522" mass="56369">MLLVSILFKWINSMIRFIFALLTLLLVNTVQALPNVQFAKLDLEQSKHLIIFLNGNKLSGLSAEVNQKTNGQLQFAIKSAGFNSAFGKTKTFYGLAPFAQITVVGTGNKALEQSQLQDLGGYAVATTPANGKKQFALITDSLNTQVATPEAWVAMGAGLRDYHFDKYKAQSSQSEPRNLILQSGNHIAASKKYNDDLKFIVEGVHLTRDMASEPGKDIYPQSFVDKVIDAFDDIDNVEIDVLNVRDMKKRNMGAILGVGLGSIHEPRMLVINYRGGARNEAPVALVGKGITFDTGGISLKKNSGMWQMKSDLSGAAAVAGTLLAVASRGENINLVGVMPLAENMPAEDAIRPGDVLTTMQGTTIEIISTDAEGRLLLADAVRYTQDKFKPRMLVNIATLTGSAARALSDEYAAMVTRDWTLAQKMMSVGNTSGESVWPLPLHPNFFKQIKSDIADIKNSGAGNPGASIGAAVVATFVDEGLSWVHLDIAGVDWLNQPIAVAPKGSQGWGVRFLDQLVRESRQ</sequence>
<accession>A0A166V2L3</accession>
<dbReference type="STRING" id="43657.S4054249_12620"/>
<dbReference type="AlphaFoldDB" id="A0A166V2L3"/>
<feature type="domain" description="Cytosol aminopeptidase" evidence="6">
    <location>
        <begin position="368"/>
        <end position="375"/>
    </location>
</feature>
<dbReference type="SUPFAM" id="SSF52949">
    <property type="entry name" value="Macro domain-like"/>
    <property type="match status" value="1"/>
</dbReference>
<dbReference type="PATRIC" id="fig|1365250.3.peg.4387"/>
<dbReference type="CDD" id="cd00433">
    <property type="entry name" value="Peptidase_M17"/>
    <property type="match status" value="1"/>
</dbReference>
<evidence type="ECO:0000313" key="8">
    <source>
        <dbReference type="Proteomes" id="UP000076643"/>
    </source>
</evidence>
<dbReference type="GO" id="GO:0005737">
    <property type="term" value="C:cytoplasm"/>
    <property type="evidence" value="ECO:0007669"/>
    <property type="project" value="InterPro"/>
</dbReference>
<evidence type="ECO:0000256" key="5">
    <source>
        <dbReference type="ARBA" id="ARBA00023211"/>
    </source>
</evidence>
<comment type="similarity">
    <text evidence="1">Belongs to the peptidase M17 family.</text>
</comment>
<proteinExistence type="inferred from homology"/>
<name>A0A166V2L3_9GAMM</name>
<dbReference type="PROSITE" id="PS00631">
    <property type="entry name" value="CYTOSOL_AP"/>
    <property type="match status" value="1"/>
</dbReference>
<dbReference type="InterPro" id="IPR043472">
    <property type="entry name" value="Macro_dom-like"/>
</dbReference>
<dbReference type="Pfam" id="PF00883">
    <property type="entry name" value="Peptidase_M17"/>
    <property type="match status" value="1"/>
</dbReference>
<dbReference type="GO" id="GO:0070006">
    <property type="term" value="F:metalloaminopeptidase activity"/>
    <property type="evidence" value="ECO:0007669"/>
    <property type="project" value="InterPro"/>
</dbReference>
<dbReference type="InterPro" id="IPR000819">
    <property type="entry name" value="Peptidase_M17_C"/>
</dbReference>
<evidence type="ECO:0000256" key="4">
    <source>
        <dbReference type="ARBA" id="ARBA00022801"/>
    </source>
</evidence>
<reference evidence="7 8" key="1">
    <citation type="submission" date="2013-07" db="EMBL/GenBank/DDBJ databases">
        <title>Comparative Genomic and Metabolomic Analysis of Twelve Strains of Pseudoalteromonas luteoviolacea.</title>
        <authorList>
            <person name="Vynne N.G."/>
            <person name="Mansson M."/>
            <person name="Gram L."/>
        </authorList>
    </citation>
    <scope>NUCLEOTIDE SEQUENCE [LARGE SCALE GENOMIC DNA]</scope>
    <source>
        <strain evidence="7 8">DSM 6061</strain>
    </source>
</reference>
<organism evidence="7 8">
    <name type="scientific">Pseudoalteromonas luteoviolacea DSM 6061</name>
    <dbReference type="NCBI Taxonomy" id="1365250"/>
    <lineage>
        <taxon>Bacteria</taxon>
        <taxon>Pseudomonadati</taxon>
        <taxon>Pseudomonadota</taxon>
        <taxon>Gammaproteobacteria</taxon>
        <taxon>Alteromonadales</taxon>
        <taxon>Pseudoalteromonadaceae</taxon>
        <taxon>Pseudoalteromonas</taxon>
    </lineage>
</organism>
<keyword evidence="5" id="KW-0464">Manganese</keyword>
<dbReference type="InterPro" id="IPR008283">
    <property type="entry name" value="Peptidase_M17_N"/>
</dbReference>
<evidence type="ECO:0000313" key="7">
    <source>
        <dbReference type="EMBL" id="KZN31647.1"/>
    </source>
</evidence>
<dbReference type="GO" id="GO:0030145">
    <property type="term" value="F:manganese ion binding"/>
    <property type="evidence" value="ECO:0007669"/>
    <property type="project" value="InterPro"/>
</dbReference>
<evidence type="ECO:0000256" key="3">
    <source>
        <dbReference type="ARBA" id="ARBA00022670"/>
    </source>
</evidence>
<dbReference type="PANTHER" id="PTHR11963">
    <property type="entry name" value="LEUCINE AMINOPEPTIDASE-RELATED"/>
    <property type="match status" value="1"/>
</dbReference>
<dbReference type="PRINTS" id="PR00481">
    <property type="entry name" value="LAMNOPPTDASE"/>
</dbReference>
<keyword evidence="4" id="KW-0378">Hydrolase</keyword>
<comment type="caution">
    <text evidence="7">The sequence shown here is derived from an EMBL/GenBank/DDBJ whole genome shotgun (WGS) entry which is preliminary data.</text>
</comment>
<dbReference type="Pfam" id="PF02789">
    <property type="entry name" value="Peptidase_M17_N"/>
    <property type="match status" value="1"/>
</dbReference>
<dbReference type="GO" id="GO:0006508">
    <property type="term" value="P:proteolysis"/>
    <property type="evidence" value="ECO:0007669"/>
    <property type="project" value="UniProtKB-KW"/>
</dbReference>
<dbReference type="Gene3D" id="3.40.220.10">
    <property type="entry name" value="Leucine Aminopeptidase, subunit E, domain 1"/>
    <property type="match status" value="1"/>
</dbReference>
<dbReference type="Gene3D" id="3.40.630.10">
    <property type="entry name" value="Zn peptidases"/>
    <property type="match status" value="1"/>
</dbReference>
<keyword evidence="2" id="KW-0031">Aminopeptidase</keyword>
<dbReference type="Proteomes" id="UP000076643">
    <property type="component" value="Unassembled WGS sequence"/>
</dbReference>
<evidence type="ECO:0000256" key="2">
    <source>
        <dbReference type="ARBA" id="ARBA00022438"/>
    </source>
</evidence>
<dbReference type="InterPro" id="IPR011356">
    <property type="entry name" value="Leucine_aapep/pepB"/>
</dbReference>
<evidence type="ECO:0000256" key="1">
    <source>
        <dbReference type="ARBA" id="ARBA00009528"/>
    </source>
</evidence>
<dbReference type="EMBL" id="AUYB01000136">
    <property type="protein sequence ID" value="KZN31647.1"/>
    <property type="molecule type" value="Genomic_DNA"/>
</dbReference>